<organism evidence="2 3">
    <name type="scientific">Brassica carinata</name>
    <name type="common">Ethiopian mustard</name>
    <name type="synonym">Abyssinian cabbage</name>
    <dbReference type="NCBI Taxonomy" id="52824"/>
    <lineage>
        <taxon>Eukaryota</taxon>
        <taxon>Viridiplantae</taxon>
        <taxon>Streptophyta</taxon>
        <taxon>Embryophyta</taxon>
        <taxon>Tracheophyta</taxon>
        <taxon>Spermatophyta</taxon>
        <taxon>Magnoliopsida</taxon>
        <taxon>eudicotyledons</taxon>
        <taxon>Gunneridae</taxon>
        <taxon>Pentapetalae</taxon>
        <taxon>rosids</taxon>
        <taxon>malvids</taxon>
        <taxon>Brassicales</taxon>
        <taxon>Brassicaceae</taxon>
        <taxon>Brassiceae</taxon>
        <taxon>Brassica</taxon>
    </lineage>
</organism>
<protein>
    <submittedName>
        <fullName evidence="2">Uncharacterized protein</fullName>
    </submittedName>
</protein>
<evidence type="ECO:0000313" key="3">
    <source>
        <dbReference type="Proteomes" id="UP000886595"/>
    </source>
</evidence>
<keyword evidence="3" id="KW-1185">Reference proteome</keyword>
<reference evidence="2 3" key="1">
    <citation type="submission" date="2020-02" db="EMBL/GenBank/DDBJ databases">
        <authorList>
            <person name="Ma Q."/>
            <person name="Huang Y."/>
            <person name="Song X."/>
            <person name="Pei D."/>
        </authorList>
    </citation>
    <scope>NUCLEOTIDE SEQUENCE [LARGE SCALE GENOMIC DNA]</scope>
    <source>
        <strain evidence="2">Sxm20200214</strain>
        <tissue evidence="2">Leaf</tissue>
    </source>
</reference>
<keyword evidence="1" id="KW-1133">Transmembrane helix</keyword>
<keyword evidence="1" id="KW-0812">Transmembrane</keyword>
<proteinExistence type="predicted"/>
<evidence type="ECO:0000256" key="1">
    <source>
        <dbReference type="SAM" id="Phobius"/>
    </source>
</evidence>
<gene>
    <name evidence="2" type="ORF">Bca52824_083590</name>
</gene>
<accession>A0A8X7TTS5</accession>
<dbReference type="EMBL" id="JAAMPC010000016">
    <property type="protein sequence ID" value="KAG2253454.1"/>
    <property type="molecule type" value="Genomic_DNA"/>
</dbReference>
<keyword evidence="1" id="KW-0472">Membrane</keyword>
<dbReference type="Proteomes" id="UP000886595">
    <property type="component" value="Unassembled WGS sequence"/>
</dbReference>
<evidence type="ECO:0000313" key="2">
    <source>
        <dbReference type="EMBL" id="KAG2253454.1"/>
    </source>
</evidence>
<comment type="caution">
    <text evidence="2">The sequence shown here is derived from an EMBL/GenBank/DDBJ whole genome shotgun (WGS) entry which is preliminary data.</text>
</comment>
<dbReference type="AlphaFoldDB" id="A0A8X7TTS5"/>
<sequence>MHFSRRKASSRDLAGVSLPVPEALSRFSRLSLLLLFRSSPAFSICLRLWTMIAHTVSVLFAMAQAVVPPLNMALR</sequence>
<feature type="transmembrane region" description="Helical" evidence="1">
    <location>
        <begin position="41"/>
        <end position="67"/>
    </location>
</feature>
<name>A0A8X7TTS5_BRACI</name>